<dbReference type="InParanoid" id="G0EHE0"/>
<evidence type="ECO:0000256" key="5">
    <source>
        <dbReference type="ARBA" id="ARBA00022741"/>
    </source>
</evidence>
<proteinExistence type="inferred from homology"/>
<dbReference type="GO" id="GO:0004815">
    <property type="term" value="F:aspartate-tRNA ligase activity"/>
    <property type="evidence" value="ECO:0007669"/>
    <property type="project" value="UniProtKB-UniRule"/>
</dbReference>
<comment type="function">
    <text evidence="9">Catalyzes the attachment of L-aspartate to tRNA(Asp) in a two-step reaction: L-aspartate is first activated by ATP to form Asp-AMP and then transferred to the acceptor end of tRNA(Asp).</text>
</comment>
<dbReference type="PROSITE" id="PS50862">
    <property type="entry name" value="AA_TRNA_LIGASE_II"/>
    <property type="match status" value="1"/>
</dbReference>
<comment type="subcellular location">
    <subcellularLocation>
        <location evidence="1 9">Cytoplasm</location>
    </subcellularLocation>
</comment>
<dbReference type="GO" id="GO:0006422">
    <property type="term" value="P:aspartyl-tRNA aminoacylation"/>
    <property type="evidence" value="ECO:0007669"/>
    <property type="project" value="UniProtKB-UniRule"/>
</dbReference>
<keyword evidence="8 9" id="KW-0030">Aminoacyl-tRNA synthetase</keyword>
<dbReference type="Proteomes" id="UP000001037">
    <property type="component" value="Chromosome"/>
</dbReference>
<dbReference type="KEGG" id="pfm:Pyrfu_0646"/>
<dbReference type="STRING" id="694429.Pyrfu_0646"/>
<evidence type="ECO:0000313" key="12">
    <source>
        <dbReference type="Proteomes" id="UP000001037"/>
    </source>
</evidence>
<feature type="binding site" evidence="9">
    <location>
        <begin position="236"/>
        <end position="238"/>
    </location>
    <ligand>
        <name>ATP</name>
        <dbReference type="ChEBI" id="CHEBI:30616"/>
    </ligand>
</feature>
<dbReference type="EMBL" id="CP002838">
    <property type="protein sequence ID" value="AEM38515.1"/>
    <property type="molecule type" value="Genomic_DNA"/>
</dbReference>
<dbReference type="PANTHER" id="PTHR43450">
    <property type="entry name" value="ASPARTYL-TRNA SYNTHETASE"/>
    <property type="match status" value="1"/>
</dbReference>
<keyword evidence="6 9" id="KW-0067">ATP-binding</keyword>
<dbReference type="NCBIfam" id="TIGR00458">
    <property type="entry name" value="aspS_nondisc"/>
    <property type="match status" value="1"/>
</dbReference>
<gene>
    <name evidence="9" type="primary">aspS</name>
    <name evidence="11" type="ordered locus">Pyrfu_0646</name>
</gene>
<keyword evidence="3 9" id="KW-0963">Cytoplasm</keyword>
<comment type="catalytic activity">
    <reaction evidence="9">
        <text>tRNA(Asp) + L-aspartate + ATP = L-aspartyl-tRNA(Asp) + AMP + diphosphate</text>
        <dbReference type="Rhea" id="RHEA:19649"/>
        <dbReference type="Rhea" id="RHEA-COMP:9660"/>
        <dbReference type="Rhea" id="RHEA-COMP:9678"/>
        <dbReference type="ChEBI" id="CHEBI:29991"/>
        <dbReference type="ChEBI" id="CHEBI:30616"/>
        <dbReference type="ChEBI" id="CHEBI:33019"/>
        <dbReference type="ChEBI" id="CHEBI:78442"/>
        <dbReference type="ChEBI" id="CHEBI:78516"/>
        <dbReference type="ChEBI" id="CHEBI:456215"/>
        <dbReference type="EC" id="6.1.1.12"/>
    </reaction>
</comment>
<evidence type="ECO:0000256" key="1">
    <source>
        <dbReference type="ARBA" id="ARBA00004496"/>
    </source>
</evidence>
<dbReference type="InterPro" id="IPR006195">
    <property type="entry name" value="aa-tRNA-synth_II"/>
</dbReference>
<dbReference type="PRINTS" id="PR01042">
    <property type="entry name" value="TRNASYNTHASP"/>
</dbReference>
<evidence type="ECO:0000256" key="3">
    <source>
        <dbReference type="ARBA" id="ARBA00022490"/>
    </source>
</evidence>
<dbReference type="InterPro" id="IPR012340">
    <property type="entry name" value="NA-bd_OB-fold"/>
</dbReference>
<dbReference type="InterPro" id="IPR004365">
    <property type="entry name" value="NA-bd_OB_tRNA"/>
</dbReference>
<keyword evidence="12" id="KW-1185">Reference proteome</keyword>
<evidence type="ECO:0000256" key="6">
    <source>
        <dbReference type="ARBA" id="ARBA00022840"/>
    </source>
</evidence>
<dbReference type="HOGENOM" id="CLU_004553_2_1_2"/>
<keyword evidence="4 9" id="KW-0436">Ligase</keyword>
<evidence type="ECO:0000256" key="9">
    <source>
        <dbReference type="HAMAP-Rule" id="MF_02075"/>
    </source>
</evidence>
<dbReference type="GO" id="GO:0003723">
    <property type="term" value="F:RNA binding"/>
    <property type="evidence" value="ECO:0007669"/>
    <property type="project" value="TreeGrafter"/>
</dbReference>
<feature type="domain" description="Aminoacyl-transfer RNA synthetases class-II family profile" evidence="10">
    <location>
        <begin position="168"/>
        <end position="468"/>
    </location>
</feature>
<feature type="binding site" evidence="9">
    <location>
        <position position="192"/>
    </location>
    <ligand>
        <name>L-aspartate</name>
        <dbReference type="ChEBI" id="CHEBI:29991"/>
    </ligand>
</feature>
<dbReference type="InterPro" id="IPR002312">
    <property type="entry name" value="Asp/Asn-tRNA-synth_IIb"/>
</dbReference>
<feature type="binding site" evidence="9">
    <location>
        <position position="399"/>
    </location>
    <ligand>
        <name>Mg(2+)</name>
        <dbReference type="ChEBI" id="CHEBI:18420"/>
        <label>3</label>
    </ligand>
</feature>
<dbReference type="NCBIfam" id="NF003483">
    <property type="entry name" value="PRK05159.1"/>
    <property type="match status" value="1"/>
</dbReference>
<feature type="binding site" evidence="9">
    <location>
        <position position="402"/>
    </location>
    <ligand>
        <name>L-aspartate</name>
        <dbReference type="ChEBI" id="CHEBI:29991"/>
    </ligand>
</feature>
<dbReference type="HAMAP" id="MF_02075">
    <property type="entry name" value="Asp_tRNA_synth_type2"/>
    <property type="match status" value="1"/>
</dbReference>
<protein>
    <recommendedName>
        <fullName evidence="9">Aspartate--tRNA ligase</fullName>
        <ecNumber evidence="9">6.1.1.12</ecNumber>
    </recommendedName>
    <alternativeName>
        <fullName evidence="9">Aspartyl-tRNA synthetase</fullName>
        <shortName evidence="9">AspRS</shortName>
    </alternativeName>
</protein>
<comment type="caution">
    <text evidence="9">Lacks conserved residue(s) required for the propagation of feature annotation.</text>
</comment>
<keyword evidence="7 9" id="KW-0648">Protein biosynthesis</keyword>
<feature type="binding site" evidence="9">
    <location>
        <position position="399"/>
    </location>
    <ligand>
        <name>Mg(2+)</name>
        <dbReference type="ChEBI" id="CHEBI:18420"/>
        <label>2</label>
    </ligand>
</feature>
<dbReference type="Pfam" id="PF01336">
    <property type="entry name" value="tRNA_anti-codon"/>
    <property type="match status" value="1"/>
</dbReference>
<dbReference type="SUPFAM" id="SSF50249">
    <property type="entry name" value="Nucleic acid-binding proteins"/>
    <property type="match status" value="1"/>
</dbReference>
<dbReference type="GO" id="GO:0005829">
    <property type="term" value="C:cytosol"/>
    <property type="evidence" value="ECO:0007669"/>
    <property type="project" value="TreeGrafter"/>
</dbReference>
<dbReference type="InterPro" id="IPR004364">
    <property type="entry name" value="Aa-tRNA-synt_II"/>
</dbReference>
<dbReference type="GO" id="GO:0000287">
    <property type="term" value="F:magnesium ion binding"/>
    <property type="evidence" value="ECO:0007669"/>
    <property type="project" value="UniProtKB-UniRule"/>
</dbReference>
<dbReference type="Gene3D" id="2.40.50.140">
    <property type="entry name" value="Nucleic acid-binding proteins"/>
    <property type="match status" value="1"/>
</dbReference>
<keyword evidence="9" id="KW-0460">Magnesium</keyword>
<evidence type="ECO:0000256" key="4">
    <source>
        <dbReference type="ARBA" id="ARBA00022598"/>
    </source>
</evidence>
<feature type="region of interest" description="Aspartate" evidence="9">
    <location>
        <begin position="214"/>
        <end position="217"/>
    </location>
</feature>
<feature type="binding site" evidence="9">
    <location>
        <position position="399"/>
    </location>
    <ligand>
        <name>ATP</name>
        <dbReference type="ChEBI" id="CHEBI:30616"/>
    </ligand>
</feature>
<feature type="binding site" evidence="9">
    <location>
        <position position="406"/>
    </location>
    <ligand>
        <name>L-aspartate</name>
        <dbReference type="ChEBI" id="CHEBI:29991"/>
    </ligand>
</feature>
<name>G0EHE0_PYRF1</name>
<dbReference type="Pfam" id="PF00152">
    <property type="entry name" value="tRNA-synt_2"/>
    <property type="match status" value="1"/>
</dbReference>
<keyword evidence="5 9" id="KW-0547">Nucleotide-binding</keyword>
<keyword evidence="9" id="KW-0479">Metal-binding</keyword>
<feature type="binding site" evidence="9">
    <location>
        <position position="402"/>
    </location>
    <ligand>
        <name>Mg(2+)</name>
        <dbReference type="ChEBI" id="CHEBI:18420"/>
        <label>2</label>
    </ligand>
</feature>
<dbReference type="InterPro" id="IPR045864">
    <property type="entry name" value="aa-tRNA-synth_II/BPL/LPL"/>
</dbReference>
<dbReference type="CDD" id="cd00776">
    <property type="entry name" value="AsxRS_core"/>
    <property type="match status" value="1"/>
</dbReference>
<dbReference type="Gene3D" id="3.30.930.10">
    <property type="entry name" value="Bira Bifunctional Protein, Domain 2"/>
    <property type="match status" value="1"/>
</dbReference>
<dbReference type="GO" id="GO:0005524">
    <property type="term" value="F:ATP binding"/>
    <property type="evidence" value="ECO:0007669"/>
    <property type="project" value="UniProtKB-UniRule"/>
</dbReference>
<reference evidence="11 12" key="1">
    <citation type="journal article" date="2011" name="Stand. Genomic Sci.">
        <title>Complete genome sequence of the hyperthermophilic chemolithoautotroph Pyrolobus fumarii type strain (1A).</title>
        <authorList>
            <person name="Anderson I."/>
            <person name="Goker M."/>
            <person name="Nolan M."/>
            <person name="Lucas S."/>
            <person name="Hammon N."/>
            <person name="Deshpande S."/>
            <person name="Cheng J.F."/>
            <person name="Tapia R."/>
            <person name="Han C."/>
            <person name="Goodwin L."/>
            <person name="Pitluck S."/>
            <person name="Huntemann M."/>
            <person name="Liolios K."/>
            <person name="Ivanova N."/>
            <person name="Pagani I."/>
            <person name="Mavromatis K."/>
            <person name="Ovchinikova G."/>
            <person name="Pati A."/>
            <person name="Chen A."/>
            <person name="Palaniappan K."/>
            <person name="Land M."/>
            <person name="Hauser L."/>
            <person name="Brambilla E.M."/>
            <person name="Huber H."/>
            <person name="Yasawong M."/>
            <person name="Rohde M."/>
            <person name="Spring S."/>
            <person name="Abt B."/>
            <person name="Sikorski J."/>
            <person name="Wirth R."/>
            <person name="Detter J.C."/>
            <person name="Woyke T."/>
            <person name="Bristow J."/>
            <person name="Eisen J.A."/>
            <person name="Markowitz V."/>
            <person name="Hugenholtz P."/>
            <person name="Kyrpides N.C."/>
            <person name="Klenk H.P."/>
            <person name="Lapidus A."/>
        </authorList>
    </citation>
    <scope>NUCLEOTIDE SEQUENCE [LARGE SCALE GENOMIC DNA]</scope>
    <source>
        <strain evidence="12">DSM 11204 / 1A</strain>
    </source>
</reference>
<comment type="similarity">
    <text evidence="2 9">Belongs to the class-II aminoacyl-tRNA synthetase family. Type 2 subfamily.</text>
</comment>
<evidence type="ECO:0000256" key="2">
    <source>
        <dbReference type="ARBA" id="ARBA00005312"/>
    </source>
</evidence>
<dbReference type="eggNOG" id="arCOG00406">
    <property type="taxonomic scope" value="Archaea"/>
</dbReference>
<feature type="binding site" evidence="9">
    <location>
        <position position="236"/>
    </location>
    <ligand>
        <name>L-aspartate</name>
        <dbReference type="ChEBI" id="CHEBI:29991"/>
    </ligand>
</feature>
<feature type="binding site" evidence="9">
    <location>
        <begin position="244"/>
        <end position="246"/>
    </location>
    <ligand>
        <name>ATP</name>
        <dbReference type="ChEBI" id="CHEBI:30616"/>
    </ligand>
</feature>
<dbReference type="EC" id="6.1.1.12" evidence="9"/>
<evidence type="ECO:0000256" key="8">
    <source>
        <dbReference type="ARBA" id="ARBA00023146"/>
    </source>
</evidence>
<dbReference type="PANTHER" id="PTHR43450:SF1">
    <property type="entry name" value="ASPARTATE--TRNA LIGASE, CYTOPLASMIC"/>
    <property type="match status" value="1"/>
</dbReference>
<sequence>MRGRSGAGLTRRRVVLQRWVPGLLLEARRYIADVLREGRVGEKYVIAGWVEAVRRHGGVVFVVVRDRSGRMQVVAKKNVAREAWETARELSRESVIAVKGVLVESKAALGGKELQAEEILVLNEAEPLPIEPGGKTASLAIRLRYRWIDLREPRHATPIIAAAVAAEAASKFFAEQGFIEIFTPKIVASATEGGAEVFPIIYFEKEAFLAQSPQLYKQMGVISGLERVYEIGPAFRAEKHHTVRHLTEFTSVDFEMGFIKSYEDVMKVVEGAVTAMIEAIQSDPRTKPLLEEYYPQALELKPPREYPRVPIDEAYRLLREAGLEIEEDEDLGTEGEKKLGEIYEKEYGAPLVFVTMYPWSVRPFYTMKAREEPWSCPEEPRFTNPKRTYSFDLLFKGLEVATGGQREHCPRILEEQLREKGLNPAAFDWYLEMFRHGAPPHGGAGIGLERVVMQLLGLGNIREARFVPRDPEHLKP</sequence>
<comment type="cofactor">
    <cofactor evidence="9">
        <name>Mg(2+)</name>
        <dbReference type="ChEBI" id="CHEBI:18420"/>
    </cofactor>
    <text evidence="9">Binds 3 Mg(2+) cations per subunit. The strongest magnesium site (Mg1) is bound to the beta- and gamma-phosphates of ATP and four water molecules complete its coordination sphere.</text>
</comment>
<dbReference type="FunCoup" id="G0EHE0">
    <property type="interactions" value="252"/>
</dbReference>
<dbReference type="GO" id="GO:0017101">
    <property type="term" value="C:aminoacyl-tRNA synthetase multienzyme complex"/>
    <property type="evidence" value="ECO:0007669"/>
    <property type="project" value="TreeGrafter"/>
</dbReference>
<evidence type="ECO:0000313" key="11">
    <source>
        <dbReference type="EMBL" id="AEM38515.1"/>
    </source>
</evidence>
<dbReference type="InterPro" id="IPR004523">
    <property type="entry name" value="Asp-tRNA_synthase_2"/>
</dbReference>
<evidence type="ECO:0000259" key="10">
    <source>
        <dbReference type="PROSITE" id="PS50862"/>
    </source>
</evidence>
<organism evidence="11 12">
    <name type="scientific">Pyrolobus fumarii (strain DSM 11204 / 1A)</name>
    <dbReference type="NCBI Taxonomy" id="694429"/>
    <lineage>
        <taxon>Archaea</taxon>
        <taxon>Thermoproteota</taxon>
        <taxon>Thermoprotei</taxon>
        <taxon>Desulfurococcales</taxon>
        <taxon>Pyrodictiaceae</taxon>
        <taxon>Pyrolobus</taxon>
    </lineage>
</organism>
<comment type="subunit">
    <text evidence="9">Homodimer.</text>
</comment>
<dbReference type="AlphaFoldDB" id="G0EHE0"/>
<dbReference type="SUPFAM" id="SSF55681">
    <property type="entry name" value="Class II aaRS and biotin synthetases"/>
    <property type="match status" value="1"/>
</dbReference>
<accession>G0EHE0</accession>
<feature type="binding site" evidence="9">
    <location>
        <begin position="447"/>
        <end position="450"/>
    </location>
    <ligand>
        <name>ATP</name>
        <dbReference type="ChEBI" id="CHEBI:30616"/>
    </ligand>
</feature>
<evidence type="ECO:0000256" key="7">
    <source>
        <dbReference type="ARBA" id="ARBA00022917"/>
    </source>
</evidence>